<dbReference type="Proteomes" id="UP000464318">
    <property type="component" value="Chromosome"/>
</dbReference>
<dbReference type="Gene3D" id="2.40.50.100">
    <property type="match status" value="1"/>
</dbReference>
<dbReference type="PROSITE" id="PS51257">
    <property type="entry name" value="PROKAR_LIPOPROTEIN"/>
    <property type="match status" value="1"/>
</dbReference>
<dbReference type="InterPro" id="IPR058625">
    <property type="entry name" value="MdtA-like_BSH"/>
</dbReference>
<accession>A0A6P1QTU9</accession>
<dbReference type="PANTHER" id="PTHR30438">
    <property type="entry name" value="36 KDA ANTIGEN-RELATED"/>
    <property type="match status" value="1"/>
</dbReference>
<proteinExistence type="predicted"/>
<dbReference type="KEGG" id="bcad:DBX24_06320"/>
<dbReference type="EMBL" id="CP029149">
    <property type="protein sequence ID" value="QHN65526.1"/>
    <property type="molecule type" value="Genomic_DNA"/>
</dbReference>
<dbReference type="SUPFAM" id="SSF111369">
    <property type="entry name" value="HlyD-like secretion proteins"/>
    <property type="match status" value="2"/>
</dbReference>
<evidence type="ECO:0000313" key="2">
    <source>
        <dbReference type="EMBL" id="QHN65526.1"/>
    </source>
</evidence>
<sequence length="320" mass="35479">MKNISKMLILLALSSLVSCGKNPQNNEKGFDGKTKKEVISFAPKVTGRILEIYVEEGQTVKAGDTLAKIDIPEVSAKMAQAKGVSEAALAQVKMAKNGATKDQLTQLRAKQKGLQEQYDYARKSYQRAQNMFNDSLMSPQSYDEIFAKYQGAKAQLDAVNAELHDVETGTRFEKVEMAQGQAEQALGVLQEARTAYSERYVIATSDMEIETISLHKGELATAGYPLFNGYVPKSTYFRFTIPESKMEKYRNGQTVQIKSTYGNHRISGKIVAVKQLTKYADITTAFPDFEPQDAVYELKVIPTDKAKANTLLVNSSVILE</sequence>
<reference evidence="2 3" key="1">
    <citation type="submission" date="2018-04" db="EMBL/GenBank/DDBJ databases">
        <title>Characteristic and Complete Genome Sequencing of A Novel Member of Infective Endocarditis Causative Bacteria: Bergeyella cardium QL-PH.</title>
        <authorList>
            <person name="Pan H."/>
            <person name="Sun E."/>
            <person name="Zhang Y."/>
        </authorList>
    </citation>
    <scope>NUCLEOTIDE SEQUENCE [LARGE SCALE GENOMIC DNA]</scope>
    <source>
        <strain evidence="2 3">HPQL</strain>
    </source>
</reference>
<dbReference type="PANTHER" id="PTHR30438:SF2">
    <property type="entry name" value="MEMBRANE PROTEIN"/>
    <property type="match status" value="1"/>
</dbReference>
<protein>
    <submittedName>
        <fullName evidence="2">Biotin/lipoyl-binding protein</fullName>
    </submittedName>
</protein>
<dbReference type="RefSeq" id="WP_160224330.1">
    <property type="nucleotide sequence ID" value="NZ_CP029149.1"/>
</dbReference>
<keyword evidence="3" id="KW-1185">Reference proteome</keyword>
<name>A0A6P1QTU9_9FLAO</name>
<gene>
    <name evidence="2" type="ORF">DBX24_06320</name>
</gene>
<feature type="domain" description="Multidrug resistance protein MdtA-like barrel-sandwich hybrid" evidence="1">
    <location>
        <begin position="39"/>
        <end position="219"/>
    </location>
</feature>
<evidence type="ECO:0000259" key="1">
    <source>
        <dbReference type="Pfam" id="PF25917"/>
    </source>
</evidence>
<dbReference type="AlphaFoldDB" id="A0A6P1QTU9"/>
<dbReference type="Gene3D" id="1.10.287.470">
    <property type="entry name" value="Helix hairpin bin"/>
    <property type="match status" value="1"/>
</dbReference>
<organism evidence="2 3">
    <name type="scientific">Bergeyella cardium</name>
    <dbReference type="NCBI Taxonomy" id="1585976"/>
    <lineage>
        <taxon>Bacteria</taxon>
        <taxon>Pseudomonadati</taxon>
        <taxon>Bacteroidota</taxon>
        <taxon>Flavobacteriia</taxon>
        <taxon>Flavobacteriales</taxon>
        <taxon>Weeksellaceae</taxon>
        <taxon>Bergeyella</taxon>
    </lineage>
</organism>
<evidence type="ECO:0000313" key="3">
    <source>
        <dbReference type="Proteomes" id="UP000464318"/>
    </source>
</evidence>
<dbReference type="Pfam" id="PF25917">
    <property type="entry name" value="BSH_RND"/>
    <property type="match status" value="1"/>
</dbReference>
<dbReference type="GO" id="GO:0005886">
    <property type="term" value="C:plasma membrane"/>
    <property type="evidence" value="ECO:0007669"/>
    <property type="project" value="TreeGrafter"/>
</dbReference>
<dbReference type="OrthoDB" id="9798190at2"/>